<proteinExistence type="predicted"/>
<name>A0ABY8S262_9GAMM</name>
<organism evidence="1 2">
    <name type="scientific">Acinetobacter corruptisaponis</name>
    <dbReference type="NCBI Taxonomy" id="3045147"/>
    <lineage>
        <taxon>Bacteria</taxon>
        <taxon>Pseudomonadati</taxon>
        <taxon>Pseudomonadota</taxon>
        <taxon>Gammaproteobacteria</taxon>
        <taxon>Moraxellales</taxon>
        <taxon>Moraxellaceae</taxon>
        <taxon>Acinetobacter</taxon>
    </lineage>
</organism>
<dbReference type="EMBL" id="CP125669">
    <property type="protein sequence ID" value="WHP05788.1"/>
    <property type="molecule type" value="Genomic_DNA"/>
</dbReference>
<accession>A0ABY8S262</accession>
<dbReference type="Proteomes" id="UP001229836">
    <property type="component" value="Chromosome"/>
</dbReference>
<dbReference type="Pfam" id="PF05069">
    <property type="entry name" value="Phage_tail_S"/>
    <property type="match status" value="1"/>
</dbReference>
<protein>
    <submittedName>
        <fullName evidence="1">Phage virion morphogenesis protein</fullName>
    </submittedName>
</protein>
<dbReference type="InterPro" id="IPR006522">
    <property type="entry name" value="Phage_virion_morphogenesis"/>
</dbReference>
<evidence type="ECO:0000313" key="1">
    <source>
        <dbReference type="EMBL" id="WHP05788.1"/>
    </source>
</evidence>
<sequence length="190" mass="21580">MKTYFDLSDEAEKKLNKIMQFVEGSQRQLLNIIGSVLTQEINVCFVSARDPWGTAWKPLKVRKGQPLRDKGHLKASINYQVYPDYVEIGSGVGAGTNLKYAPYHQFGFSRNVEAHTKDIYFKLNRDGTVGHRFVKKSKSDFAQSVNVKAHTIVVSARPFLPINQEKQVVMPQSWNQAIIHNIRNFIEGGL</sequence>
<evidence type="ECO:0000313" key="2">
    <source>
        <dbReference type="Proteomes" id="UP001229836"/>
    </source>
</evidence>
<reference evidence="1 2" key="1">
    <citation type="submission" date="2023-05" db="EMBL/GenBank/DDBJ databases">
        <title>The complete genome of Acinetobacter sp. nov KCTC 92772.</title>
        <authorList>
            <person name="Zhou G."/>
        </authorList>
    </citation>
    <scope>NUCLEOTIDE SEQUENCE [LARGE SCALE GENOMIC DNA]</scope>
    <source>
        <strain evidence="1 2">KCTC 92772</strain>
    </source>
</reference>
<keyword evidence="2" id="KW-1185">Reference proteome</keyword>
<gene>
    <name evidence="1" type="ORF">QLH32_17570</name>
</gene>
<dbReference type="RefSeq" id="WP_283267330.1">
    <property type="nucleotide sequence ID" value="NZ_CP125669.1"/>
</dbReference>